<name>A0A8S1RPZ8_9CILI</name>
<dbReference type="AlphaFoldDB" id="A0A8S1RPZ8"/>
<keyword evidence="2" id="KW-1185">Reference proteome</keyword>
<organism evidence="1 2">
    <name type="scientific">Paramecium sonneborni</name>
    <dbReference type="NCBI Taxonomy" id="65129"/>
    <lineage>
        <taxon>Eukaryota</taxon>
        <taxon>Sar</taxon>
        <taxon>Alveolata</taxon>
        <taxon>Ciliophora</taxon>
        <taxon>Intramacronucleata</taxon>
        <taxon>Oligohymenophorea</taxon>
        <taxon>Peniculida</taxon>
        <taxon>Parameciidae</taxon>
        <taxon>Paramecium</taxon>
    </lineage>
</organism>
<evidence type="ECO:0000313" key="1">
    <source>
        <dbReference type="EMBL" id="CAD8129507.1"/>
    </source>
</evidence>
<proteinExistence type="predicted"/>
<sequence>MKKDRSLQSCLMLFAPFRNDIPQMPIKILLNIQWIPYQFLEKRIIEGLFILIYIRVCLQQMNLMPQMMRFSMVNDLGQDDIEIYIIIIYKQDIKLQKSTSLFKIIPQLLVELIGNSKIEGYQEFMLTMKRLFSLGDSITSVYSQQTMDDQIFKLFNLMVGNFIQNIEEMNL</sequence>
<dbReference type="EMBL" id="CAJJDN010000226">
    <property type="protein sequence ID" value="CAD8129507.1"/>
    <property type="molecule type" value="Genomic_DNA"/>
</dbReference>
<protein>
    <submittedName>
        <fullName evidence="1">Uncharacterized protein</fullName>
    </submittedName>
</protein>
<comment type="caution">
    <text evidence="1">The sequence shown here is derived from an EMBL/GenBank/DDBJ whole genome shotgun (WGS) entry which is preliminary data.</text>
</comment>
<reference evidence="1" key="1">
    <citation type="submission" date="2021-01" db="EMBL/GenBank/DDBJ databases">
        <authorList>
            <consortium name="Genoscope - CEA"/>
            <person name="William W."/>
        </authorList>
    </citation>
    <scope>NUCLEOTIDE SEQUENCE</scope>
</reference>
<dbReference type="OrthoDB" id="286438at2759"/>
<accession>A0A8S1RPZ8</accession>
<dbReference type="Proteomes" id="UP000692954">
    <property type="component" value="Unassembled WGS sequence"/>
</dbReference>
<evidence type="ECO:0000313" key="2">
    <source>
        <dbReference type="Proteomes" id="UP000692954"/>
    </source>
</evidence>
<gene>
    <name evidence="1" type="ORF">PSON_ATCC_30995.1.T2260021</name>
</gene>